<organism evidence="1 2">
    <name type="scientific">Bionectria ochroleuca</name>
    <name type="common">Gliocladium roseum</name>
    <dbReference type="NCBI Taxonomy" id="29856"/>
    <lineage>
        <taxon>Eukaryota</taxon>
        <taxon>Fungi</taxon>
        <taxon>Dikarya</taxon>
        <taxon>Ascomycota</taxon>
        <taxon>Pezizomycotina</taxon>
        <taxon>Sordariomycetes</taxon>
        <taxon>Hypocreomycetidae</taxon>
        <taxon>Hypocreales</taxon>
        <taxon>Bionectriaceae</taxon>
        <taxon>Clonostachys</taxon>
    </lineage>
</organism>
<evidence type="ECO:0000313" key="1">
    <source>
        <dbReference type="EMBL" id="VUC25242.1"/>
    </source>
</evidence>
<accession>A0ABY6U5S3</accession>
<keyword evidence="2" id="KW-1185">Reference proteome</keyword>
<dbReference type="Proteomes" id="UP000766486">
    <property type="component" value="Unassembled WGS sequence"/>
</dbReference>
<protein>
    <submittedName>
        <fullName evidence="1">Uncharacterized protein</fullName>
    </submittedName>
</protein>
<sequence>MDPITTTTYRLLDASIDPDGSGDLRILVNGESIKYITVNSGLYPSEDLCFGPALPDLLPSLPTGDWNTATISRDLSSGQPQFTAVQHDELPGIQHVWHPTRVDHLELQFKKKLRSNVHEVECNVAEQSVIAKLARFSWEIRILEAETKAYQWIE</sequence>
<evidence type="ECO:0000313" key="2">
    <source>
        <dbReference type="Proteomes" id="UP000766486"/>
    </source>
</evidence>
<name>A0ABY6U5S3_BIOOC</name>
<reference evidence="1 2" key="1">
    <citation type="submission" date="2019-06" db="EMBL/GenBank/DDBJ databases">
        <authorList>
            <person name="Broberg M."/>
        </authorList>
    </citation>
    <scope>NUCLEOTIDE SEQUENCE [LARGE SCALE GENOMIC DNA]</scope>
</reference>
<gene>
    <name evidence="1" type="ORF">CLO192961_LOCUS160752</name>
</gene>
<dbReference type="EMBL" id="CABFNS010000732">
    <property type="protein sequence ID" value="VUC25242.1"/>
    <property type="molecule type" value="Genomic_DNA"/>
</dbReference>
<proteinExistence type="predicted"/>
<comment type="caution">
    <text evidence="1">The sequence shown here is derived from an EMBL/GenBank/DDBJ whole genome shotgun (WGS) entry which is preliminary data.</text>
</comment>